<comment type="caution">
    <text evidence="1">The sequence shown here is derived from an EMBL/GenBank/DDBJ whole genome shotgun (WGS) entry which is preliminary data.</text>
</comment>
<protein>
    <submittedName>
        <fullName evidence="1">Uncharacterized protein</fullName>
    </submittedName>
</protein>
<reference evidence="1 2" key="1">
    <citation type="journal article" date="2020" name="Cell">
        <title>Large-Scale Comparative Analyses of Tick Genomes Elucidate Their Genetic Diversity and Vector Capacities.</title>
        <authorList>
            <consortium name="Tick Genome and Microbiome Consortium (TIGMIC)"/>
            <person name="Jia N."/>
            <person name="Wang J."/>
            <person name="Shi W."/>
            <person name="Du L."/>
            <person name="Sun Y."/>
            <person name="Zhan W."/>
            <person name="Jiang J.F."/>
            <person name="Wang Q."/>
            <person name="Zhang B."/>
            <person name="Ji P."/>
            <person name="Bell-Sakyi L."/>
            <person name="Cui X.M."/>
            <person name="Yuan T.T."/>
            <person name="Jiang B.G."/>
            <person name="Yang W.F."/>
            <person name="Lam T.T."/>
            <person name="Chang Q.C."/>
            <person name="Ding S.J."/>
            <person name="Wang X.J."/>
            <person name="Zhu J.G."/>
            <person name="Ruan X.D."/>
            <person name="Zhao L."/>
            <person name="Wei J.T."/>
            <person name="Ye R.Z."/>
            <person name="Que T.C."/>
            <person name="Du C.H."/>
            <person name="Zhou Y.H."/>
            <person name="Cheng J.X."/>
            <person name="Dai P.F."/>
            <person name="Guo W.B."/>
            <person name="Han X.H."/>
            <person name="Huang E.J."/>
            <person name="Li L.F."/>
            <person name="Wei W."/>
            <person name="Gao Y.C."/>
            <person name="Liu J.Z."/>
            <person name="Shao H.Z."/>
            <person name="Wang X."/>
            <person name="Wang C.C."/>
            <person name="Yang T.C."/>
            <person name="Huo Q.B."/>
            <person name="Li W."/>
            <person name="Chen H.Y."/>
            <person name="Chen S.E."/>
            <person name="Zhou L.G."/>
            <person name="Ni X.B."/>
            <person name="Tian J.H."/>
            <person name="Sheng Y."/>
            <person name="Liu T."/>
            <person name="Pan Y.S."/>
            <person name="Xia L.Y."/>
            <person name="Li J."/>
            <person name="Zhao F."/>
            <person name="Cao W.C."/>
        </authorList>
    </citation>
    <scope>NUCLEOTIDE SEQUENCE [LARGE SCALE GENOMIC DNA]</scope>
    <source>
        <strain evidence="1">Iper-2018</strain>
    </source>
</reference>
<gene>
    <name evidence="1" type="ORF">HPB47_015946</name>
</gene>
<dbReference type="EMBL" id="JABSTQ010000465">
    <property type="protein sequence ID" value="KAG0445384.1"/>
    <property type="molecule type" value="Genomic_DNA"/>
</dbReference>
<dbReference type="Proteomes" id="UP000805193">
    <property type="component" value="Unassembled WGS sequence"/>
</dbReference>
<name>A0AC60R0N3_IXOPE</name>
<organism evidence="1 2">
    <name type="scientific">Ixodes persulcatus</name>
    <name type="common">Taiga tick</name>
    <dbReference type="NCBI Taxonomy" id="34615"/>
    <lineage>
        <taxon>Eukaryota</taxon>
        <taxon>Metazoa</taxon>
        <taxon>Ecdysozoa</taxon>
        <taxon>Arthropoda</taxon>
        <taxon>Chelicerata</taxon>
        <taxon>Arachnida</taxon>
        <taxon>Acari</taxon>
        <taxon>Parasitiformes</taxon>
        <taxon>Ixodida</taxon>
        <taxon>Ixodoidea</taxon>
        <taxon>Ixodidae</taxon>
        <taxon>Ixodinae</taxon>
        <taxon>Ixodes</taxon>
    </lineage>
</organism>
<sequence length="366" mass="41317">MGREDRRKQYLRKKPFVMPRTTRYNRALREYRLGTIASSETSEERQDTCPGSSRGTDESHDIIPEQARSPTRDDTSDGDFSSTVPEAENSERASQDDDVSLLSSDDEVQTGDEADRQGEASDPEGAREGDEFSFDDAPLPGLATTVMMAVVLLASFVIAHALSWAALDDLLCIMTAIFGCIAMPPSKYLFRKLWNRNKSNYFYYCEACETLLNSHMTCEMCNTTYELKKLRASGRFFVIMNIQHQIKHLVTRNKQALHENLEEIAATAANKNINDITAGAAYKKLKEDGTLKHGDLTITFNTDGTPLFKSSRNSIWPIQFIINELPSGVRFKHPTLPGLWFGKKHPKMSLFLSKFVEEFNNMEPLT</sequence>
<evidence type="ECO:0000313" key="1">
    <source>
        <dbReference type="EMBL" id="KAG0445384.1"/>
    </source>
</evidence>
<accession>A0AC60R0N3</accession>
<evidence type="ECO:0000313" key="2">
    <source>
        <dbReference type="Proteomes" id="UP000805193"/>
    </source>
</evidence>
<proteinExistence type="predicted"/>
<keyword evidence="2" id="KW-1185">Reference proteome</keyword>